<comment type="caution">
    <text evidence="3">The sequence shown here is derived from an EMBL/GenBank/DDBJ whole genome shotgun (WGS) entry which is preliminary data.</text>
</comment>
<name>A0AAN8FPJ3_TRICO</name>
<dbReference type="EMBL" id="WIXE01014914">
    <property type="protein sequence ID" value="KAK5973903.1"/>
    <property type="molecule type" value="Genomic_DNA"/>
</dbReference>
<evidence type="ECO:0000313" key="4">
    <source>
        <dbReference type="Proteomes" id="UP001331761"/>
    </source>
</evidence>
<gene>
    <name evidence="3" type="ORF">GCK32_001817</name>
</gene>
<keyword evidence="2" id="KW-1133">Transmembrane helix</keyword>
<evidence type="ECO:0000256" key="1">
    <source>
        <dbReference type="SAM" id="MobiDB-lite"/>
    </source>
</evidence>
<keyword evidence="2" id="KW-0812">Transmembrane</keyword>
<feature type="transmembrane region" description="Helical" evidence="2">
    <location>
        <begin position="6"/>
        <end position="26"/>
    </location>
</feature>
<feature type="compositionally biased region" description="Basic residues" evidence="1">
    <location>
        <begin position="131"/>
        <end position="146"/>
    </location>
</feature>
<sequence length="170" mass="19397">MTRNRRAIIAMVIGAAVVTLSTIYVVTRYRKRKRRDNIDIPDTVTANEPLRREIEYSHANRLSSEESLTESTETKQDRMVKPPAIGSKELGYPEVALDKVSIIDREKTNPTQDSPTSEKERKYPVVVPKTSVKRVVSKSKKPKSTKTTRFEKMQNEMKAEEDTAKESVKT</sequence>
<dbReference type="AlphaFoldDB" id="A0AAN8FPJ3"/>
<reference evidence="3 4" key="1">
    <citation type="submission" date="2019-10" db="EMBL/GenBank/DDBJ databases">
        <title>Assembly and Annotation for the nematode Trichostrongylus colubriformis.</title>
        <authorList>
            <person name="Martin J."/>
        </authorList>
    </citation>
    <scope>NUCLEOTIDE SEQUENCE [LARGE SCALE GENOMIC DNA]</scope>
    <source>
        <strain evidence="3">G859</strain>
        <tissue evidence="3">Whole worm</tissue>
    </source>
</reference>
<protein>
    <submittedName>
        <fullName evidence="3">Uncharacterized protein</fullName>
    </submittedName>
</protein>
<keyword evidence="4" id="KW-1185">Reference proteome</keyword>
<feature type="region of interest" description="Disordered" evidence="1">
    <location>
        <begin position="59"/>
        <end position="87"/>
    </location>
</feature>
<accession>A0AAN8FPJ3</accession>
<feature type="region of interest" description="Disordered" evidence="1">
    <location>
        <begin position="101"/>
        <end position="170"/>
    </location>
</feature>
<dbReference type="Proteomes" id="UP001331761">
    <property type="component" value="Unassembled WGS sequence"/>
</dbReference>
<organism evidence="3 4">
    <name type="scientific">Trichostrongylus colubriformis</name>
    <name type="common">Black scour worm</name>
    <dbReference type="NCBI Taxonomy" id="6319"/>
    <lineage>
        <taxon>Eukaryota</taxon>
        <taxon>Metazoa</taxon>
        <taxon>Ecdysozoa</taxon>
        <taxon>Nematoda</taxon>
        <taxon>Chromadorea</taxon>
        <taxon>Rhabditida</taxon>
        <taxon>Rhabditina</taxon>
        <taxon>Rhabditomorpha</taxon>
        <taxon>Strongyloidea</taxon>
        <taxon>Trichostrongylidae</taxon>
        <taxon>Trichostrongylus</taxon>
    </lineage>
</organism>
<keyword evidence="2" id="KW-0472">Membrane</keyword>
<evidence type="ECO:0000256" key="2">
    <source>
        <dbReference type="SAM" id="Phobius"/>
    </source>
</evidence>
<evidence type="ECO:0000313" key="3">
    <source>
        <dbReference type="EMBL" id="KAK5973903.1"/>
    </source>
</evidence>
<feature type="compositionally biased region" description="Basic and acidic residues" evidence="1">
    <location>
        <begin position="148"/>
        <end position="170"/>
    </location>
</feature>
<proteinExistence type="predicted"/>